<feature type="domain" description="Pertactin central region" evidence="2">
    <location>
        <begin position="5363"/>
        <end position="5473"/>
    </location>
</feature>
<reference evidence="4" key="2">
    <citation type="submission" date="2017-11" db="EMBL/GenBank/DDBJ databases">
        <title>PacBio sequencing of new strain of the secondary endosymbiont Candidatus Hamiltonella defensa.</title>
        <authorList>
            <person name="Strand M.R."/>
            <person name="Oliver K."/>
        </authorList>
    </citation>
    <scope>NUCLEOTIDE SEQUENCE [LARGE SCALE GENOMIC DNA]</scope>
    <source>
        <strain evidence="4">ZA17</strain>
    </source>
</reference>
<feature type="region of interest" description="Disordered" evidence="1">
    <location>
        <begin position="6763"/>
        <end position="6782"/>
    </location>
</feature>
<dbReference type="InterPro" id="IPR050909">
    <property type="entry name" value="Bact_Autotransporter_VF"/>
</dbReference>
<dbReference type="InterPro" id="IPR012332">
    <property type="entry name" value="Autotransporter_pectin_lyase_C"/>
</dbReference>
<evidence type="ECO:0000256" key="1">
    <source>
        <dbReference type="SAM" id="MobiDB-lite"/>
    </source>
</evidence>
<feature type="domain" description="Pertactin central region" evidence="2">
    <location>
        <begin position="419"/>
        <end position="529"/>
    </location>
</feature>
<organism evidence="3 4">
    <name type="scientific">Candidatus Williamhamiltonella defendens</name>
    <dbReference type="NCBI Taxonomy" id="138072"/>
    <lineage>
        <taxon>Bacteria</taxon>
        <taxon>Pseudomonadati</taxon>
        <taxon>Pseudomonadota</taxon>
        <taxon>Gammaproteobacteria</taxon>
        <taxon>Enterobacterales</taxon>
        <taxon>Enterobacteriaceae</taxon>
        <taxon>aphid secondary symbionts</taxon>
        <taxon>Candidatus Williamhamiltonella</taxon>
    </lineage>
</organism>
<dbReference type="NCBIfam" id="TIGR01414">
    <property type="entry name" value="autotrans_barl"/>
    <property type="match status" value="8"/>
</dbReference>
<dbReference type="PANTHER" id="PTHR12338:SF5">
    <property type="entry name" value="ANTIGEN 43-RELATED"/>
    <property type="match status" value="1"/>
</dbReference>
<dbReference type="CDD" id="cd01343">
    <property type="entry name" value="PL1_Passenger_AT"/>
    <property type="match status" value="4"/>
</dbReference>
<dbReference type="SUPFAM" id="SSF51126">
    <property type="entry name" value="Pectin lyase-like"/>
    <property type="match status" value="8"/>
</dbReference>
<feature type="compositionally biased region" description="Polar residues" evidence="1">
    <location>
        <begin position="5511"/>
        <end position="5522"/>
    </location>
</feature>
<dbReference type="GO" id="GO:0019867">
    <property type="term" value="C:outer membrane"/>
    <property type="evidence" value="ECO:0007669"/>
    <property type="project" value="InterPro"/>
</dbReference>
<gene>
    <name evidence="3" type="ORF">BJP43_06500</name>
</gene>
<feature type="compositionally biased region" description="Polar residues" evidence="1">
    <location>
        <begin position="572"/>
        <end position="581"/>
    </location>
</feature>
<feature type="region of interest" description="Disordered" evidence="1">
    <location>
        <begin position="3489"/>
        <end position="3545"/>
    </location>
</feature>
<protein>
    <recommendedName>
        <fullName evidence="2">Pertactin central region domain-containing protein</fullName>
    </recommendedName>
</protein>
<feature type="region of interest" description="Disordered" evidence="1">
    <location>
        <begin position="2750"/>
        <end position="2779"/>
    </location>
</feature>
<feature type="region of interest" description="Disordered" evidence="1">
    <location>
        <begin position="4410"/>
        <end position="4438"/>
    </location>
</feature>
<dbReference type="RefSeq" id="WP_100096623.1">
    <property type="nucleotide sequence ID" value="NZ_CP017613.1"/>
</dbReference>
<feature type="domain" description="Pertactin central region" evidence="2">
    <location>
        <begin position="6544"/>
        <end position="6663"/>
    </location>
</feature>
<feature type="compositionally biased region" description="Polar residues" evidence="1">
    <location>
        <begin position="2768"/>
        <end position="2779"/>
    </location>
</feature>
<sequence>MQYQKIAKQIIRRFALAFLMQTEPVFSIETIENKKNYILDKETYNEGIDIKGQSTVENQGALSVSTSSKKTPAIKVNEGSTLTLKGADNKWINVTTSEKKSSGLLASGSGTEITANKMDINTKGEGSGGVKAEYDAGIIINESKITSEGEGFSKGVWATGKQSNLIGNYLKIKVKGKEARGVSAQSGASVMINGSVIRGEGEDVNGILASDKNTNVEGNNLTVEVKGQEGHGVRAYREATVNIQNNSVIRTHGAFSHAAMLFDKATLNIIDSHLKTTGVDSAILYIDPPPKNNKKRKNRVEITGGSLEASGDLILSDGGITDIFLNNVFTHSPGSGYLLKVLNSDVAYPGEVNLVINQEKAPKKAKTLRGNIFAALGNKANVTLNKSGLIGWAKATNMSIDPTSQWSVTGPSTLKHLKNEGKVEFQSPSATSSNATGTSGYTTLSLGSLSGTGMFWMNTDIAGHQGDFIDVTGKAKGDFGVRVNDSGKSPQPEDSLKIIQTGGGDAKFTLANEGGLVDVGTYQYYLIPDDRNQVPDERERVLDDRQRSWSLVSHQPQPSPKSQPESEPNPQTPVSSTLSPTAAVNTKQLQPNIPHPASSSLEPNSNSTLFVNANTLTASEIATGTPVSGEILTREMTPQPEPHSLDEKPVPVAEALTEAIEHKEKQTLEKEIYNEGIEVTGQNAVENKGALSVTTRNQNSPAVTVSDGATLILKGAQDKLVTVTTSGNTSPGLVASGTGTEMTADKIHVTTNGGDSEGLKSEDGATVIVTGSKISGKGDGFSGLLSEGDANLRGNNLTVESNGKDGRGIKASRGAQVNLQDSTVTGTGEHFSGIWAHGEKTHLEGKNITITLNDKNGTGVKAYRGATVDMTGSHINGEEDNFSGLSAYQDKTNLTGSNIHIESKGKNGRGVATGTGAQITIKDGSSIIGEGEDFIGLLAEKEKTNLKSNKTTIKVKDKNGRGVQVSNGAQVTVEEDTISGDAENFVGLLAEGDQSHLKANKTTIKVKDKNSRGVQASDEAQVVIEESKITGEGEAEDFVGLLAEGNNTKLTGDKVEIEISNQNSRGLKAVDGAEIDIKRSTITGTGNDFLGILAEGDKTNLTGNNVEIQVNAEGGTGVLAQNEAKVVINDSKITGKGENFFGLVAHQENTNLEGKNLTINLNRANGKGVSAFSGAQVDIRKSTIIGSESDFLGLSAEGEKTNLEGNHLKIESNGKSGTGLKIASGAKMIINDSDITGAGGDFSGVLAYHDINFEGKNLNIKVTGADGKGVNVYKDAKISIEGSSIIGTEENFTGLSAHQDNTQLEVNKTTIESQAKNGKGVTATSGAQVSIEDSSITSEGEKFLGLAAYQENTHLMGNKINFTLKNKNAIAVDVQNGANVIVDNSTMSSEGEHFLGLSAYGENSTLTVNNLTMEAKGKNSKAVEVDKDARVNIKNRSVITTQGASSPAMQLAQKGRLHISDSHIKTTGENSAIFYAAPGKSQQKSLAEMTGGSLEAMGDLILSQGGTMDVVLNDLSVSPPGSGYLLNVLNSDSGYPGEVNLSVFNPTGEKDPTKTLRGNIFAAEGSKANLTLNNTHLIGWAKANNMSIDPTSQWSVTGPSTVKQLKNEGKIEFQAPSATSSHPMGTPVYKTLSLASLSGNGMFWMNTDIAGHRGDFLNVTGKAEGDFGVKVTDSGQSPTADDSLKIIQTGGGDAKFTLANEGGVVDVGTYQYYLVADDSNSVPDDSQRVLDDRKRGWSLVSHQSQIKTATKGTEFNSPRPVTASSSETGADEIVTEGMTQLPQPDAPPASTSAPPPLMPPTVDKVTEGAIASAQKTLFDDGKSHILRDSLYFQGIEVKNSTTVENLQNQGVLLVSSNHDSKSAVKVSEGSTVTLKGAENKSTTLTTRGTESHGVHASGKGTQVTANKIGITTNDDRSQGIKTDEGATVNIQNSTITGNGENAYGLLAEGENTNLLGNHLKINIHGEEGIGVAGRKAQKVNIEDSAITGTRDDFLGLVAEHTDLEGKNLEIKVKGKNSKGVTTLDSKVNIQGSTISSDGANFVGLVASEGQSKLSVNKTTITANGQDSKGVKVEKGAEIDIQESTITGHGKNFYGLLASEDQSKLRVNKTKITTTGEDSKGIKAEKGAKVDLQDSTITGQGKNFYALLASADQSKLEVNKTTITANGQNSRGFQVLAGAEGMIEDSIITNTGDNSYGFWADKARLTGKKVTIEVKEGQKGRGVIARDHAHVTLSNDSKITGTGKDFLGLWAYGNQTNFEANNLTIDIKGKNGGGVSAAGGAQVSLKDSRMTGDADAFVGFVASDDQSKLTLNNTTITANGQNSRGLKAVNGAEVTVKDSMMTSTGDNFYGLWASGDKTHLEGNNLTLDLKEGQRGRGVTVRNNAHVILNDSKIIGTGPDFFGLSAYGEHATLTVNNLTMNAKGKNSKAVEVDKDAQVNIQNGSVITTEGAFSPAIQLTQKGRLSVSDSAIKTLGKNSATFYVAPGNSEQKSVAEMTEGSLESSGDLILSQGGTMDVVLNQVSVSSPGSGYLLNVLNSNSGQTGEVNLVLNDIKEPGVELEKKQTLRGNIFAAEGSKANVTLNRSELIGWANNATHVSIDPASTWLVTGPSMLKDLHHEGKIQFQSPSATSLNSIGIPGYKSLSLENLSGTGMFWMNTDIAGHQGDFLNVRRKAEGEFGVMVKDSGQSPRADDSLKIIQTGGGDAKFTLANEGGVVDVGTYQYYLVPDDSQQVPDDINRVLDDRQRGWSLVSHQPQPAEKPQPGLESHRQSSVNESVTETVLASRPLSGGTILPQENQQRPQSGIIALKVSESQPAIAMTPSTVSVIEKPDTSSAVANPQTNLVTQSASNPDEPLGVHSPSPSTTVNAVTQSGAVFSTIKRIFDDGESHTLTENGFYKKGIEVKNKTTVHHQGALSVTSSSENSPAVKVIEGSTVTLKGAQDKLITVATGGAHSPGLYASDTGTEITANAIDLTTKGKNSEGVKSEAGAKVGIGLSTIVTTGENAYGLSAVGDKTILNGKNLNINVKGQEGRGVSAKHGANVTVDDSSITGEGNAFRGLFASDKKSNLTGNNLTIVLKGEDAIGVKAQKGASVTIDDSSITNEGESLRSFFVSQEKSNLAGNNINAQDTIGVLALSGASATINSGTITGNGKYSVGLLASGEKSQLLGNNMNIEVNAQDSAGVIAYRGATVNINNGSKITTHGKSSHAALLSEKSTLKITDSDIKTTGIDSAILYGFTPDNEENKSFAEITGGSLDATGDLIASKGGIMDVVLNNVSISSPGSGYALNILNSDSGHPGEVNLMVNQTKLPGHIDKESGLSRANVTLKGSELSGNVMNATSLLINPQSTWFATGKSVFKSLINEGNIKFQSHIDDTRFNKITIHTLTGPSTGIGMFWMNTDIAGHRGDFLNVTGKAKGNFGVMVADSGNSPTAEDSLTLIQTGGGDAKFTLANRGGVVDVGTYQYYLVPDDRSQVPDDTNRVLDDRERVWSLVSHQPQPSVKPQPESELNSKTRVTPSISSKVGTEIPESSEMVTSGSGSHRQPPVNGSVTDTVVASRRMPGATVVPKTEQQPQPGIVAPAQKNLVAQSALKPNASFDVHSPSPLPTVNTVTESEPIFSTTTLSTITIQGQKNHTFKKKSYHQGIEIKGQSTVGNTGDLSISTSHKNHPAVKVSEGSIVTLKGNDDKLLTLTTIGADSLGLLATDTDTEIIANKIDITTQGENSEGVKIVNDARVIMNDSNITENGENAYGVWAEGEKTHLMANNVEIELNAQNATGIKAVNGGMVHIVESSVTANDDNSDGIITEGDKSNLRANDLEIEINGHNSTGVKALQGGAGIIENSSIIGHGNAFVGLSAAHEKTHLTGKNLNIEVQNGPKGTGVAAANGASIDIENGTIIGTGKDFIGLLAADQKTNLEVNQMSIQANAEDSQGVIAENGAKVTVENSSIIGNWENFDGLRSRGENANLTANNTKIELHRENSRGVNIENGAKVDIKNGSQIITRGAFSPAIQLAQKGGRLNVSDSAIKTLGKNSATFYVAPGNSDKKSVAEMTGGSLQASGDLILSQGGTMDVVLNKVSVSSPGSGYLVNVLNSDSGYPGEVSLSVLNPIGEKDPTKTLRGNIVAAEGSKANVSLKGSTLIGWANNATHMSIDPTSQWSITGLSTLKQLNNEGKVEFQGPSATSLHPMATPVYKTLSLGSLSGTGMFWMNTDIAGHQGDFLNVRGKAEGKFGVMVNDSGNSPTAEDSLKLIQTGGGDARFTLANEGGVVDVGTYQYYLVPDDRIGVPDDRNRVLDDRERGWSLVSHQPQPSTKPKPESELNPQTPVTPSTPPEVAVVTEASGETVPHGMIEPPSLSGSYAQVPTVPEPHQGPAVTLSSIETGATGTPVAVAPMTPEVSQPLLPMPESVFISPTAYNIDQSGPVSSKEKTTEKTEDKNLFDDGESHTLAENGVYEKGIEIKNRTTVQSLENQGTLSISSHQNAKSAVKASEAAIVTLKGNEDKLITVRTTGSHSPGLLASGTGTTITADKMVIITEGQRSEGIKVHDGATAIVNNGIITGEGESFNKGLLASGEKSNFKGNNLAITLTGNHGEGVVVERGAEVIIEDSSINVEKENSILNNGMTAFGENTTLKGNKLTMNVNGINGIGVSVIGGAKAIIEESRLNSKGLNFQGLYASGHGSYLMANKMEMEVDVGNDTNNKIGAGALAKSAGKIDIKHSTLTGKGENFSVLRAEEDNAHVEGNTLTINVAGTKGTGVAAKNTGVVIINDSTINGTEEDFVGLLAQNQSQLKGKNITINAKGKNGRGVTALTNTDVVIEESKIIAEKENFYGLEARGENAKLTANKLDIKIQGESGIGAKTANGAKIIMNDSDITGTADDFSGVLAHEDHTSLEGNHLNINVNGQNSRGVKVYNGGEVKIHGGRINSQGDRFLGLAAYQEKTNLEGNNLTIESKGKNGTGVKADSGAQVSLRESNINGTGDAFLGLVASGKNTNLTTNNRLKMEIKGQDGIGVKANSGAEVNVNDTTINGIGDDFLGIEAYQDETNLKSNNMTINVNGQNGAAIKIYKEAMANLRGTTIIGTGDYFSGLEAYQEKTNLEGNNLKIQSNGKNSRGIKAHNGAKADIHDSTVTGTGEGFLGLLAFGEKTHLTGHHLMIDINDAKNGRAVTAVNAQVGLNDSSITGTGENFIGIGAYQEKANFTGNKLTVKANGQNSKGITVQDGAHLSMNDSTVTTHEKNSAILYTLYKEDPDEDADNTKRKSVAEITRGSLEASGNLIVSEGGIMDVVLNNVSVFSRETADVLNVINQGDVNLVANQTNLTGNVFAAPGSKANVTLNKSTLVGWANATNLSVDSGSKWLSTGPSVLKDLKNEGKVQFQSPSVNATGTPGYQTLSLESLSGTGMFWMNTDIAGHQGDFLNVTGKAQGAFGVMVADSGKSPTAEDSLQIIQTGGGDARFTLANQGGVVDVGTYQYHLVPDDNNQVPDDRHRVLDDRARGWSLVSHRSQIKPPTHKGEELTPTPSVVTASASETGAGETQPDAHPESSSVSPTGEKVAEGAIALQKNLFDDGKSHMLSENSLYSDGIEVKNKTTVENTGAVTISSSRDSNSAVKVSEASTVTLKGAEDKRVTLTPSGSGSHALHASGTGTQVTANKIDITTHRDGTQGVKVDEGARVNIDHSTMTGNGEDAYGLWAGGEKTNVVGNHLKIKINAQNGTGVASIAAQKVNIEDSEITGTGDGIFGLVAQYTDLEGKNVEIGVKGKKGKGLRAIQASKVNINDSRMVGEGENFQGIFAHGERTNVTVNKLKIEAKGKNGEGVMALSGAHVNIQDSTLSSDEEAFVGLSASDDKSKLMLNNTTIKANGQDSKGVKAENGATADIEESTINSTGENFDGLLADNAKLTGNKVTIDVKEGHKGRGVVARNHADVTILNDSKISGTGNDFLGLWAYGNQTNLEANHLTLEVAGHNGKGVLAQSEANVIINDSTMTSTGEAFVGLSALEKNTHLTSEKLKINLHAQKGKGIEVKEGANLTANHLNIEAKAKDSTGVIALSEATVSLNNSTINAQESHSLGLLASGDQTHLTGNQLNIQVDAQDSEAVKVEKGAKVDIQQGSTITGNGKNFYGLLATEDQSKLIVNQTTIIANGQYGRGLQVVNGAEGIIEDSTITSTGENFHSLWADKSNLKGKKLTIESKGEKGRGVLATDNAHAILNDSKMTGTGKDFLGLWARGNETKLEANRLSIEVQGQNGKGVSAQSGASVMIDGSTLISDGDSFVGLVASGKDTNLTSNHLKITLNRQQGKGIEVNQGANLTGNQINIELNEQESSGIMALSDSMVNLNNSKIIGKDSLSLGLLASGDKTNLTGNHINIELNGQNSLGVLVEKGATINMKDSTMTTLGVLSHAARLSKKGTLNVTDSRITTLGENSAILYVDSDDPKQKSAAEITRGFLEASGDLMLSKGAALDVVLNNVAISSPGSGYALNVLNSDSGHPGHVNLVVNETTLPGRIFTAKGSKAQVRLKRSELIGEVDATNLSVDADSLWTLTGNSVLKELIHGGKIAFKPHNDMSSNQIKAIDYSTLYLDTLSGEGGTFWMNTDIARHRGDFLHVRGEANGHFGVMVTDTGKSPKAEDSLKIIQTGGGDAEFTLANQGQVVDVGTYQYHLVPDDHKRGWSLVSHQPQPSEKPQPESKSPPKASVIPSVTETVSASRPISGDTLLPKETEYPVQPGIGSKATELKPAVPVMSSVPEEKETVLTPVSGETVAPAVTDETQTRKLAAKAPEPKPEVPVAPSVPEEKETVLTPVSGETVAPAVIDETQTRKLAAKAPEPKPEVPVAPSVPEEKETVLTPVSGETVAPAVIDETQTRKLVPKAPEPKPEAPVPPSAPKEKGAVLTPVSGETETKKVPPNRLLSPPKNVSRTNRALPDIPSITPSTAAVLSMSTVGPLIYHSEMAQIQERMSETRQAKTEDTVWVKVMNQRQNISQKAGDGYWLRLNGLSVGADCTIRLGRAYTTRGSSSLIVTTSSISGVKRLAVGT</sequence>
<feature type="compositionally biased region" description="Basic and acidic residues" evidence="1">
    <location>
        <begin position="4420"/>
        <end position="4438"/>
    </location>
</feature>
<feature type="region of interest" description="Disordered" evidence="1">
    <location>
        <begin position="542"/>
        <end position="581"/>
    </location>
</feature>
<feature type="compositionally biased region" description="Low complexity" evidence="1">
    <location>
        <begin position="6666"/>
        <end position="6682"/>
    </location>
</feature>
<dbReference type="InterPro" id="IPR006626">
    <property type="entry name" value="PbH1"/>
</dbReference>
<accession>A0A2D3TDV1</accession>
<feature type="compositionally biased region" description="Polar residues" evidence="1">
    <location>
        <begin position="3490"/>
        <end position="3520"/>
    </location>
</feature>
<feature type="compositionally biased region" description="Low complexity" evidence="1">
    <location>
        <begin position="553"/>
        <end position="569"/>
    </location>
</feature>
<dbReference type="InterPro" id="IPR004899">
    <property type="entry name" value="Pertactin_central"/>
</dbReference>
<dbReference type="SMART" id="SM00710">
    <property type="entry name" value="PbH1"/>
    <property type="match status" value="21"/>
</dbReference>
<feature type="domain" description="Pertactin central region" evidence="2">
    <location>
        <begin position="4167"/>
        <end position="4276"/>
    </location>
</feature>
<evidence type="ECO:0000259" key="2">
    <source>
        <dbReference type="Pfam" id="PF03212"/>
    </source>
</evidence>
<feature type="region of interest" description="Disordered" evidence="1">
    <location>
        <begin position="6847"/>
        <end position="6915"/>
    </location>
</feature>
<evidence type="ECO:0000313" key="4">
    <source>
        <dbReference type="Proteomes" id="UP000229055"/>
    </source>
</evidence>
<feature type="compositionally biased region" description="Polar residues" evidence="1">
    <location>
        <begin position="3529"/>
        <end position="3545"/>
    </location>
</feature>
<dbReference type="PANTHER" id="PTHR12338">
    <property type="entry name" value="AUTOTRANSPORTER"/>
    <property type="match status" value="1"/>
</dbReference>
<dbReference type="Proteomes" id="UP000229055">
    <property type="component" value="Chromosome"/>
</dbReference>
<evidence type="ECO:0000313" key="3">
    <source>
        <dbReference type="EMBL" id="ATW33965.1"/>
    </source>
</evidence>
<feature type="region of interest" description="Disordered" evidence="1">
    <location>
        <begin position="6659"/>
        <end position="6711"/>
    </location>
</feature>
<feature type="compositionally biased region" description="Polar residues" evidence="1">
    <location>
        <begin position="1740"/>
        <end position="1756"/>
    </location>
</feature>
<dbReference type="InterPro" id="IPR006315">
    <property type="entry name" value="OM_autotransptr_brl_dom"/>
</dbReference>
<proteinExistence type="predicted"/>
<feature type="compositionally biased region" description="Polar residues" evidence="1">
    <location>
        <begin position="6687"/>
        <end position="6697"/>
    </location>
</feature>
<dbReference type="Pfam" id="PF03212">
    <property type="entry name" value="Pertactin"/>
    <property type="match status" value="7"/>
</dbReference>
<feature type="domain" description="Pertactin central region" evidence="2">
    <location>
        <begin position="2617"/>
        <end position="2727"/>
    </location>
</feature>
<feature type="domain" description="Pertactin central region" evidence="2">
    <location>
        <begin position="1607"/>
        <end position="1718"/>
    </location>
</feature>
<reference evidence="4" key="1">
    <citation type="submission" date="2016-10" db="EMBL/GenBank/DDBJ databases">
        <authorList>
            <person name="Chevignon G."/>
        </authorList>
    </citation>
    <scope>NUCLEOTIDE SEQUENCE [LARGE SCALE GENOMIC DNA]</scope>
    <source>
        <strain evidence="4">ZA17</strain>
    </source>
</reference>
<feature type="region of interest" description="Disordered" evidence="1">
    <location>
        <begin position="6809"/>
        <end position="6828"/>
    </location>
</feature>
<name>A0A2D3TDV1_9ENTR</name>
<dbReference type="InterPro" id="IPR011050">
    <property type="entry name" value="Pectin_lyase_fold/virulence"/>
</dbReference>
<feature type="region of interest" description="Disordered" evidence="1">
    <location>
        <begin position="1740"/>
        <end position="1768"/>
    </location>
</feature>
<dbReference type="EMBL" id="CP017613">
    <property type="protein sequence ID" value="ATW33965.1"/>
    <property type="molecule type" value="Genomic_DNA"/>
</dbReference>
<dbReference type="Gene3D" id="2.160.20.20">
    <property type="match status" value="14"/>
</dbReference>
<feature type="domain" description="Pertactin central region" evidence="2">
    <location>
        <begin position="3359"/>
        <end position="3468"/>
    </location>
</feature>
<feature type="region of interest" description="Disordered" evidence="1">
    <location>
        <begin position="4292"/>
        <end position="4329"/>
    </location>
</feature>
<feature type="region of interest" description="Disordered" evidence="1">
    <location>
        <begin position="5493"/>
        <end position="5544"/>
    </location>
</feature>